<organism evidence="2 3">
    <name type="scientific">Streptomyces liliiviolaceus</name>
    <dbReference type="NCBI Taxonomy" id="2823109"/>
    <lineage>
        <taxon>Bacteria</taxon>
        <taxon>Bacillati</taxon>
        <taxon>Actinomycetota</taxon>
        <taxon>Actinomycetes</taxon>
        <taxon>Kitasatosporales</taxon>
        <taxon>Streptomycetaceae</taxon>
        <taxon>Streptomyces</taxon>
    </lineage>
</organism>
<evidence type="ECO:0000256" key="1">
    <source>
        <dbReference type="SAM" id="MobiDB-lite"/>
    </source>
</evidence>
<comment type="caution">
    <text evidence="2">The sequence shown here is derived from an EMBL/GenBank/DDBJ whole genome shotgun (WGS) entry which is preliminary data.</text>
</comment>
<sequence length="290" mass="29610">MRRAKGRWRAAAAVAAAVTVLVTPSGPSVDRAPRAAPVAAVPGLVRVPSGPTPDNSEPRKSRRAQCPAGHRVVGGGGWAFDHGHGVVALTGAEPGRDLLLQRDYFRATASEPGTGFTAGWWLEAYALCAPAASLPGYQQVSAFASDIGFATARVRCPAGKRVIGTGAAAFPDLHAGLQLFRSTGARDAAMATVRARGDHPGMIRVRVLGICTTNHAVVVATVRNLDDAAAACPSGTRVHGVGGGGSPADSGNSFLQEVYPPSQLDRASTSMTAAPDRGMVSQAICVGGTS</sequence>
<dbReference type="AlphaFoldDB" id="A0A940YA17"/>
<feature type="region of interest" description="Disordered" evidence="1">
    <location>
        <begin position="43"/>
        <end position="68"/>
    </location>
</feature>
<proteinExistence type="predicted"/>
<dbReference type="Proteomes" id="UP000677413">
    <property type="component" value="Unassembled WGS sequence"/>
</dbReference>
<evidence type="ECO:0000313" key="2">
    <source>
        <dbReference type="EMBL" id="MBQ0853269.1"/>
    </source>
</evidence>
<dbReference type="RefSeq" id="WP_210889667.1">
    <property type="nucleotide sequence ID" value="NZ_JAGPYQ010000001.1"/>
</dbReference>
<dbReference type="EMBL" id="JAGPYQ010000001">
    <property type="protein sequence ID" value="MBQ0853269.1"/>
    <property type="molecule type" value="Genomic_DNA"/>
</dbReference>
<gene>
    <name evidence="2" type="ORF">J8N05_34455</name>
</gene>
<evidence type="ECO:0000313" key="3">
    <source>
        <dbReference type="Proteomes" id="UP000677413"/>
    </source>
</evidence>
<accession>A0A940YA17</accession>
<reference evidence="2 3" key="1">
    <citation type="submission" date="2021-04" db="EMBL/GenBank/DDBJ databases">
        <authorList>
            <person name="Tang X."/>
            <person name="Zhou X."/>
            <person name="Chen X."/>
            <person name="Cernava T."/>
            <person name="Zhang C."/>
        </authorList>
    </citation>
    <scope>NUCLEOTIDE SEQUENCE [LARGE SCALE GENOMIC DNA]</scope>
    <source>
        <strain evidence="2 3">BH-SS-21</strain>
    </source>
</reference>
<name>A0A940YA17_9ACTN</name>
<protein>
    <submittedName>
        <fullName evidence="2">Uncharacterized protein</fullName>
    </submittedName>
</protein>
<keyword evidence="3" id="KW-1185">Reference proteome</keyword>